<dbReference type="RefSeq" id="WP_072892640.1">
    <property type="nucleotide sequence ID" value="NZ_FQWZ01000001.1"/>
</dbReference>
<dbReference type="GO" id="GO:0005525">
    <property type="term" value="F:GTP binding"/>
    <property type="evidence" value="ECO:0007669"/>
    <property type="project" value="UniProtKB-UniRule"/>
</dbReference>
<proteinExistence type="inferred from homology"/>
<dbReference type="InterPro" id="IPR040064">
    <property type="entry name" value="MoaA-like"/>
</dbReference>
<dbReference type="InterPro" id="IPR006638">
    <property type="entry name" value="Elp3/MiaA/NifB-like_rSAM"/>
</dbReference>
<keyword evidence="6 12" id="KW-0408">Iron</keyword>
<dbReference type="SFLD" id="SFLDG01386">
    <property type="entry name" value="main_SPASM_domain-containing"/>
    <property type="match status" value="1"/>
</dbReference>
<comment type="pathway">
    <text evidence="12">Cofactor biosynthesis; molybdopterin biosynthesis.</text>
</comment>
<evidence type="ECO:0000256" key="1">
    <source>
        <dbReference type="ARBA" id="ARBA00012167"/>
    </source>
</evidence>
<keyword evidence="8 12" id="KW-0342">GTP-binding</keyword>
<name>A0A1M5JMG4_9GAMM</name>
<evidence type="ECO:0000256" key="9">
    <source>
        <dbReference type="ARBA" id="ARBA00023150"/>
    </source>
</evidence>
<keyword evidence="4 12" id="KW-0479">Metal-binding</keyword>
<reference evidence="14 15" key="1">
    <citation type="submission" date="2016-11" db="EMBL/GenBank/DDBJ databases">
        <authorList>
            <person name="Jaros S."/>
            <person name="Januszkiewicz K."/>
            <person name="Wedrychowicz H."/>
        </authorList>
    </citation>
    <scope>NUCLEOTIDE SEQUENCE [LARGE SCALE GENOMIC DNA]</scope>
    <source>
        <strain evidence="14 15">CGMCC 1.7049</strain>
    </source>
</reference>
<feature type="binding site" evidence="12">
    <location>
        <position position="167"/>
    </location>
    <ligand>
        <name>GTP</name>
        <dbReference type="ChEBI" id="CHEBI:37565"/>
    </ligand>
</feature>
<evidence type="ECO:0000256" key="2">
    <source>
        <dbReference type="ARBA" id="ARBA00022485"/>
    </source>
</evidence>
<evidence type="ECO:0000313" key="15">
    <source>
        <dbReference type="Proteomes" id="UP000199758"/>
    </source>
</evidence>
<evidence type="ECO:0000259" key="13">
    <source>
        <dbReference type="PROSITE" id="PS51918"/>
    </source>
</evidence>
<dbReference type="SMART" id="SM00729">
    <property type="entry name" value="Elp3"/>
    <property type="match status" value="1"/>
</dbReference>
<feature type="binding site" evidence="12">
    <location>
        <position position="108"/>
    </location>
    <ligand>
        <name>GTP</name>
        <dbReference type="ChEBI" id="CHEBI:37565"/>
    </ligand>
</feature>
<feature type="binding site" evidence="12">
    <location>
        <position position="132"/>
    </location>
    <ligand>
        <name>S-adenosyl-L-methionine</name>
        <dbReference type="ChEBI" id="CHEBI:59789"/>
    </ligand>
</feature>
<evidence type="ECO:0000256" key="8">
    <source>
        <dbReference type="ARBA" id="ARBA00023134"/>
    </source>
</evidence>
<dbReference type="GO" id="GO:1904047">
    <property type="term" value="F:S-adenosyl-L-methionine binding"/>
    <property type="evidence" value="ECO:0007669"/>
    <property type="project" value="UniProtKB-UniRule"/>
</dbReference>
<dbReference type="HAMAP" id="MF_01225_B">
    <property type="entry name" value="MoaA_B"/>
    <property type="match status" value="1"/>
</dbReference>
<feature type="binding site" evidence="12">
    <location>
        <position position="79"/>
    </location>
    <ligand>
        <name>S-adenosyl-L-methionine</name>
        <dbReference type="ChEBI" id="CHEBI:59789"/>
    </ligand>
</feature>
<dbReference type="GO" id="GO:0061798">
    <property type="term" value="F:GTP 3',8'-cyclase activity"/>
    <property type="evidence" value="ECO:0007669"/>
    <property type="project" value="UniProtKB-UniRule"/>
</dbReference>
<evidence type="ECO:0000313" key="14">
    <source>
        <dbReference type="EMBL" id="SHG41774.1"/>
    </source>
</evidence>
<gene>
    <name evidence="12" type="primary">moaA</name>
    <name evidence="14" type="ORF">SAMN04488068_0085</name>
</gene>
<dbReference type="Gene3D" id="3.20.20.70">
    <property type="entry name" value="Aldolase class I"/>
    <property type="match status" value="1"/>
</dbReference>
<dbReference type="SFLD" id="SFLDG01067">
    <property type="entry name" value="SPASM/twitch_domain_containing"/>
    <property type="match status" value="1"/>
</dbReference>
<dbReference type="SFLD" id="SFLDG01383">
    <property type="entry name" value="cyclic_pyranopterin_phosphate"/>
    <property type="match status" value="1"/>
</dbReference>
<evidence type="ECO:0000256" key="4">
    <source>
        <dbReference type="ARBA" id="ARBA00022723"/>
    </source>
</evidence>
<protein>
    <recommendedName>
        <fullName evidence="1 12">GTP 3',8-cyclase</fullName>
        <ecNumber evidence="1 12">4.1.99.22</ecNumber>
    </recommendedName>
    <alternativeName>
        <fullName evidence="12">Molybdenum cofactor biosynthesis protein A</fullName>
    </alternativeName>
</protein>
<dbReference type="OrthoDB" id="9763993at2"/>
<dbReference type="SUPFAM" id="SSF102114">
    <property type="entry name" value="Radical SAM enzymes"/>
    <property type="match status" value="1"/>
</dbReference>
<feature type="domain" description="Radical SAM core" evidence="13">
    <location>
        <begin position="16"/>
        <end position="231"/>
    </location>
</feature>
<feature type="binding site" evidence="12">
    <location>
        <position position="36"/>
    </location>
    <ligand>
        <name>[4Fe-4S] cluster</name>
        <dbReference type="ChEBI" id="CHEBI:49883"/>
        <label>1</label>
        <note>4Fe-4S-S-AdoMet</note>
    </ligand>
</feature>
<dbReference type="GO" id="GO:0006777">
    <property type="term" value="P:Mo-molybdopterin cofactor biosynthetic process"/>
    <property type="evidence" value="ECO:0007669"/>
    <property type="project" value="UniProtKB-UniRule"/>
</dbReference>
<feature type="binding site" evidence="12">
    <location>
        <begin position="269"/>
        <end position="271"/>
    </location>
    <ligand>
        <name>GTP</name>
        <dbReference type="ChEBI" id="CHEBI:37565"/>
    </ligand>
</feature>
<comment type="similarity">
    <text evidence="12">Belongs to the radical SAM superfamily. MoaA family.</text>
</comment>
<evidence type="ECO:0000256" key="5">
    <source>
        <dbReference type="ARBA" id="ARBA00022741"/>
    </source>
</evidence>
<keyword evidence="2 12" id="KW-0004">4Fe-4S</keyword>
<dbReference type="EMBL" id="FQWZ01000001">
    <property type="protein sequence ID" value="SHG41774.1"/>
    <property type="molecule type" value="Genomic_DNA"/>
</dbReference>
<feature type="binding site" evidence="12">
    <location>
        <position position="75"/>
    </location>
    <ligand>
        <name>GTP</name>
        <dbReference type="ChEBI" id="CHEBI:37565"/>
    </ligand>
</feature>
<dbReference type="InterPro" id="IPR007197">
    <property type="entry name" value="rSAM"/>
</dbReference>
<evidence type="ECO:0000256" key="12">
    <source>
        <dbReference type="HAMAP-Rule" id="MF_01225"/>
    </source>
</evidence>
<feature type="binding site" evidence="12">
    <location>
        <position position="39"/>
    </location>
    <ligand>
        <name>[4Fe-4S] cluster</name>
        <dbReference type="ChEBI" id="CHEBI:49883"/>
        <label>1</label>
        <note>4Fe-4S-S-AdoMet</note>
    </ligand>
</feature>
<dbReference type="PANTHER" id="PTHR22960">
    <property type="entry name" value="MOLYBDOPTERIN COFACTOR SYNTHESIS PROTEIN A"/>
    <property type="match status" value="1"/>
</dbReference>
<dbReference type="Pfam" id="PF04055">
    <property type="entry name" value="Radical_SAM"/>
    <property type="match status" value="1"/>
</dbReference>
<keyword evidence="5 12" id="KW-0547">Nucleotide-binding</keyword>
<dbReference type="GO" id="GO:0051539">
    <property type="term" value="F:4 iron, 4 sulfur cluster binding"/>
    <property type="evidence" value="ECO:0007669"/>
    <property type="project" value="UniProtKB-UniRule"/>
</dbReference>
<feature type="binding site" evidence="12">
    <location>
        <position position="38"/>
    </location>
    <ligand>
        <name>S-adenosyl-L-methionine</name>
        <dbReference type="ChEBI" id="CHEBI:59789"/>
    </ligand>
</feature>
<dbReference type="PROSITE" id="PS01305">
    <property type="entry name" value="MOAA_NIFB_PQQE"/>
    <property type="match status" value="1"/>
</dbReference>
<dbReference type="GO" id="GO:0061799">
    <property type="term" value="F:cyclic pyranopterin monophosphate synthase activity"/>
    <property type="evidence" value="ECO:0007669"/>
    <property type="project" value="TreeGrafter"/>
</dbReference>
<comment type="function">
    <text evidence="12">Catalyzes the cyclization of GTP to (8S)-3',8-cyclo-7,8-dihydroguanosine 5'-triphosphate.</text>
</comment>
<dbReference type="PROSITE" id="PS51918">
    <property type="entry name" value="RADICAL_SAM"/>
    <property type="match status" value="1"/>
</dbReference>
<dbReference type="AlphaFoldDB" id="A0A1M5JMG4"/>
<keyword evidence="10 12" id="KW-0456">Lyase</keyword>
<keyword evidence="9 12" id="KW-0501">Molybdenum cofactor biosynthesis</keyword>
<comment type="catalytic activity">
    <reaction evidence="11 12">
        <text>GTP + AH2 + S-adenosyl-L-methionine = (8S)-3',8-cyclo-7,8-dihydroguanosine 5'-triphosphate + 5'-deoxyadenosine + L-methionine + A + H(+)</text>
        <dbReference type="Rhea" id="RHEA:49576"/>
        <dbReference type="ChEBI" id="CHEBI:13193"/>
        <dbReference type="ChEBI" id="CHEBI:15378"/>
        <dbReference type="ChEBI" id="CHEBI:17319"/>
        <dbReference type="ChEBI" id="CHEBI:17499"/>
        <dbReference type="ChEBI" id="CHEBI:37565"/>
        <dbReference type="ChEBI" id="CHEBI:57844"/>
        <dbReference type="ChEBI" id="CHEBI:59789"/>
        <dbReference type="ChEBI" id="CHEBI:131766"/>
        <dbReference type="EC" id="4.1.99.22"/>
    </reaction>
</comment>
<sequence length="336" mass="37369">MLEPPRDPAPGALVDQHGRRKRKLRLSLTDRCNLRCAYCMPEHPTWLPRRELLTIEELLQLSGLFVRQLGITHIRLTGGEPTLRRGLPELVHGLQALRADGLQRVSMTSNATRLRELAAPLQAAGLDDLNISIDARDPELFQQLTRGPIEPVLDGIAAAREAGLPFKLNAVVIRDYNDSQIETLAAWAFEQDLELRFIEFMPLDNAQQWSRDRVVTEQEILQRLGSRFGIVEKQPRVGASPATEYRVGGRHRLGIITTVSDPFCGSCDRVRLTAIGELFACLFSARGTTLRDALRSGAGDAELMALIRGGVWNKESGFAAPRGYVERPITMHRLGG</sequence>
<feature type="binding site" evidence="12">
    <location>
        <position position="267"/>
    </location>
    <ligand>
        <name>[4Fe-4S] cluster</name>
        <dbReference type="ChEBI" id="CHEBI:49883"/>
        <label>2</label>
        <note>4Fe-4S-substrate</note>
    </ligand>
</feature>
<dbReference type="GO" id="GO:0046872">
    <property type="term" value="F:metal ion binding"/>
    <property type="evidence" value="ECO:0007669"/>
    <property type="project" value="UniProtKB-KW"/>
</dbReference>
<keyword evidence="3 12" id="KW-0949">S-adenosyl-L-methionine</keyword>
<dbReference type="InterPro" id="IPR058240">
    <property type="entry name" value="rSAM_sf"/>
</dbReference>
<dbReference type="EC" id="4.1.99.22" evidence="1 12"/>
<feature type="binding site" evidence="12">
    <location>
        <position position="32"/>
    </location>
    <ligand>
        <name>[4Fe-4S] cluster</name>
        <dbReference type="ChEBI" id="CHEBI:49883"/>
        <label>1</label>
        <note>4Fe-4S-S-AdoMet</note>
    </ligand>
</feature>
<dbReference type="Pfam" id="PF06463">
    <property type="entry name" value="Mob_synth_C"/>
    <property type="match status" value="1"/>
</dbReference>
<comment type="cofactor">
    <cofactor evidence="12">
        <name>[4Fe-4S] cluster</name>
        <dbReference type="ChEBI" id="CHEBI:49883"/>
    </cofactor>
    <text evidence="12">Binds 2 [4Fe-4S] clusters. Binds 1 [4Fe-4S] cluster coordinated with 3 cysteines and an exchangeable S-adenosyl-L-methionine and 1 [4Fe-4S] cluster coordinated with 3 cysteines and the GTP-derived substrate.</text>
</comment>
<dbReference type="InterPro" id="IPR013483">
    <property type="entry name" value="MoaA"/>
</dbReference>
<dbReference type="InterPro" id="IPR050105">
    <property type="entry name" value="MoCo_biosynth_MoaA/MoaC"/>
</dbReference>
<evidence type="ECO:0000256" key="11">
    <source>
        <dbReference type="ARBA" id="ARBA00048697"/>
    </source>
</evidence>
<feature type="binding site" evidence="12">
    <location>
        <position position="264"/>
    </location>
    <ligand>
        <name>[4Fe-4S] cluster</name>
        <dbReference type="ChEBI" id="CHEBI:49883"/>
        <label>2</label>
        <note>4Fe-4S-substrate</note>
    </ligand>
</feature>
<evidence type="ECO:0000256" key="10">
    <source>
        <dbReference type="ARBA" id="ARBA00023239"/>
    </source>
</evidence>
<dbReference type="Proteomes" id="UP000199758">
    <property type="component" value="Unassembled WGS sequence"/>
</dbReference>
<dbReference type="NCBIfam" id="TIGR02666">
    <property type="entry name" value="moaA"/>
    <property type="match status" value="1"/>
</dbReference>
<organism evidence="14 15">
    <name type="scientific">Hydrocarboniphaga daqingensis</name>
    <dbReference type="NCBI Taxonomy" id="490188"/>
    <lineage>
        <taxon>Bacteria</taxon>
        <taxon>Pseudomonadati</taxon>
        <taxon>Pseudomonadota</taxon>
        <taxon>Gammaproteobacteria</taxon>
        <taxon>Nevskiales</taxon>
        <taxon>Nevskiaceae</taxon>
        <taxon>Hydrocarboniphaga</taxon>
    </lineage>
</organism>
<evidence type="ECO:0000256" key="7">
    <source>
        <dbReference type="ARBA" id="ARBA00023014"/>
    </source>
</evidence>
<dbReference type="SFLD" id="SFLDS00029">
    <property type="entry name" value="Radical_SAM"/>
    <property type="match status" value="1"/>
</dbReference>
<dbReference type="InterPro" id="IPR013785">
    <property type="entry name" value="Aldolase_TIM"/>
</dbReference>
<evidence type="ECO:0000256" key="6">
    <source>
        <dbReference type="ARBA" id="ARBA00023004"/>
    </source>
</evidence>
<feature type="binding site" evidence="12">
    <location>
        <position position="281"/>
    </location>
    <ligand>
        <name>[4Fe-4S] cluster</name>
        <dbReference type="ChEBI" id="CHEBI:49883"/>
        <label>2</label>
        <note>4Fe-4S-substrate</note>
    </ligand>
</feature>
<dbReference type="CDD" id="cd01335">
    <property type="entry name" value="Radical_SAM"/>
    <property type="match status" value="1"/>
</dbReference>
<feature type="binding site" evidence="12">
    <location>
        <position position="25"/>
    </location>
    <ligand>
        <name>GTP</name>
        <dbReference type="ChEBI" id="CHEBI:37565"/>
    </ligand>
</feature>
<dbReference type="InterPro" id="IPR010505">
    <property type="entry name" value="MoaA_twitch"/>
</dbReference>
<keyword evidence="7 12" id="KW-0411">Iron-sulfur</keyword>
<comment type="subunit">
    <text evidence="12">Monomer and homodimer.</text>
</comment>
<dbReference type="InterPro" id="IPR000385">
    <property type="entry name" value="MoaA_NifB_PqqE_Fe-S-bd_CS"/>
</dbReference>
<feature type="binding site" evidence="12">
    <location>
        <position position="201"/>
    </location>
    <ligand>
        <name>S-adenosyl-L-methionine</name>
        <dbReference type="ChEBI" id="CHEBI:59789"/>
    </ligand>
</feature>
<dbReference type="CDD" id="cd21117">
    <property type="entry name" value="Twitch_MoaA"/>
    <property type="match status" value="1"/>
</dbReference>
<evidence type="ECO:0000256" key="3">
    <source>
        <dbReference type="ARBA" id="ARBA00022691"/>
    </source>
</evidence>
<dbReference type="STRING" id="490188.SAMN04488068_0085"/>
<accession>A0A1M5JMG4</accession>
<keyword evidence="15" id="KW-1185">Reference proteome</keyword>
<dbReference type="PANTHER" id="PTHR22960:SF0">
    <property type="entry name" value="MOLYBDENUM COFACTOR BIOSYNTHESIS PROTEIN 1"/>
    <property type="match status" value="1"/>
</dbReference>
<dbReference type="UniPathway" id="UPA00344"/>